<dbReference type="Gene3D" id="3.90.190.10">
    <property type="entry name" value="Protein tyrosine phosphatase superfamily"/>
    <property type="match status" value="2"/>
</dbReference>
<dbReference type="GO" id="GO:0004725">
    <property type="term" value="F:protein tyrosine phosphatase activity"/>
    <property type="evidence" value="ECO:0007669"/>
    <property type="project" value="InterPro"/>
</dbReference>
<dbReference type="AlphaFoldDB" id="A0AAD9Q5L9"/>
<evidence type="ECO:0000313" key="13">
    <source>
        <dbReference type="EMBL" id="KAK2555009.1"/>
    </source>
</evidence>
<dbReference type="PROSITE" id="PS50055">
    <property type="entry name" value="TYR_PHOSPHATASE_PTP"/>
    <property type="match status" value="1"/>
</dbReference>
<evidence type="ECO:0000259" key="11">
    <source>
        <dbReference type="PROSITE" id="PS50055"/>
    </source>
</evidence>
<dbReference type="SMART" id="SM00404">
    <property type="entry name" value="PTPc_motif"/>
    <property type="match status" value="1"/>
</dbReference>
<feature type="transmembrane region" description="Helical" evidence="10">
    <location>
        <begin position="200"/>
        <end position="226"/>
    </location>
</feature>
<evidence type="ECO:0000256" key="7">
    <source>
        <dbReference type="ARBA" id="ARBA00023136"/>
    </source>
</evidence>
<keyword evidence="6 10" id="KW-1133">Transmembrane helix</keyword>
<keyword evidence="13" id="KW-0675">Receptor</keyword>
<reference evidence="13" key="1">
    <citation type="journal article" date="2023" name="G3 (Bethesda)">
        <title>Whole genome assembly and annotation of the endangered Caribbean coral Acropora cervicornis.</title>
        <authorList>
            <person name="Selwyn J.D."/>
            <person name="Vollmer S.V."/>
        </authorList>
    </citation>
    <scope>NUCLEOTIDE SEQUENCE</scope>
    <source>
        <strain evidence="13">K2</strain>
    </source>
</reference>
<evidence type="ECO:0000256" key="4">
    <source>
        <dbReference type="ARBA" id="ARBA00022801"/>
    </source>
</evidence>
<keyword evidence="8" id="KW-0325">Glycoprotein</keyword>
<dbReference type="Proteomes" id="UP001249851">
    <property type="component" value="Unassembled WGS sequence"/>
</dbReference>
<protein>
    <submittedName>
        <fullName evidence="13">Receptor-type tyrosine-protein phosphatase T</fullName>
    </submittedName>
</protein>
<keyword evidence="2 10" id="KW-0812">Transmembrane</keyword>
<feature type="domain" description="Tyrosine-protein phosphatase" evidence="11">
    <location>
        <begin position="296"/>
        <end position="498"/>
    </location>
</feature>
<evidence type="ECO:0000313" key="14">
    <source>
        <dbReference type="Proteomes" id="UP001249851"/>
    </source>
</evidence>
<evidence type="ECO:0000256" key="6">
    <source>
        <dbReference type="ARBA" id="ARBA00022989"/>
    </source>
</evidence>
<dbReference type="PANTHER" id="PTHR46957:SF6">
    <property type="entry name" value="PROTEIN-TYROSINE-PHOSPHATASE"/>
    <property type="match status" value="1"/>
</dbReference>
<reference evidence="13" key="2">
    <citation type="journal article" date="2023" name="Science">
        <title>Genomic signatures of disease resistance in endangered staghorn corals.</title>
        <authorList>
            <person name="Vollmer S.V."/>
            <person name="Selwyn J.D."/>
            <person name="Despard B.A."/>
            <person name="Roesel C.L."/>
        </authorList>
    </citation>
    <scope>NUCLEOTIDE SEQUENCE</scope>
    <source>
        <strain evidence="13">K2</strain>
    </source>
</reference>
<dbReference type="EMBL" id="JARQWQ010000065">
    <property type="protein sequence ID" value="KAK2555009.1"/>
    <property type="molecule type" value="Genomic_DNA"/>
</dbReference>
<dbReference type="InterPro" id="IPR029021">
    <property type="entry name" value="Prot-tyrosine_phosphatase-like"/>
</dbReference>
<dbReference type="PANTHER" id="PTHR46957">
    <property type="entry name" value="CYTOKINE RECEPTOR"/>
    <property type="match status" value="1"/>
</dbReference>
<dbReference type="InterPro" id="IPR013783">
    <property type="entry name" value="Ig-like_fold"/>
</dbReference>
<evidence type="ECO:0000256" key="9">
    <source>
        <dbReference type="SAM" id="MobiDB-lite"/>
    </source>
</evidence>
<proteinExistence type="predicted"/>
<dbReference type="PROSITE" id="PS50056">
    <property type="entry name" value="TYR_PHOSPHATASE_2"/>
    <property type="match status" value="1"/>
</dbReference>
<dbReference type="InterPro" id="IPR050713">
    <property type="entry name" value="RTP_Phos/Ushers"/>
</dbReference>
<feature type="domain" description="Tyrosine specific protein phosphatases" evidence="12">
    <location>
        <begin position="441"/>
        <end position="489"/>
    </location>
</feature>
<feature type="region of interest" description="Disordered" evidence="9">
    <location>
        <begin position="244"/>
        <end position="296"/>
    </location>
</feature>
<keyword evidence="3" id="KW-0732">Signal</keyword>
<evidence type="ECO:0000256" key="10">
    <source>
        <dbReference type="SAM" id="Phobius"/>
    </source>
</evidence>
<dbReference type="Gene3D" id="2.60.40.10">
    <property type="entry name" value="Immunoglobulins"/>
    <property type="match status" value="1"/>
</dbReference>
<evidence type="ECO:0000256" key="2">
    <source>
        <dbReference type="ARBA" id="ARBA00022692"/>
    </source>
</evidence>
<name>A0AAD9Q5L9_ACRCE</name>
<keyword evidence="4" id="KW-0378">Hydrolase</keyword>
<dbReference type="GO" id="GO:0016020">
    <property type="term" value="C:membrane"/>
    <property type="evidence" value="ECO:0007669"/>
    <property type="project" value="UniProtKB-SubCell"/>
</dbReference>
<evidence type="ECO:0000256" key="3">
    <source>
        <dbReference type="ARBA" id="ARBA00022729"/>
    </source>
</evidence>
<dbReference type="CDD" id="cd00063">
    <property type="entry name" value="FN3"/>
    <property type="match status" value="1"/>
</dbReference>
<dbReference type="InterPro" id="IPR000387">
    <property type="entry name" value="Tyr_Pase_dom"/>
</dbReference>
<keyword evidence="7 10" id="KW-0472">Membrane</keyword>
<dbReference type="SUPFAM" id="SSF49265">
    <property type="entry name" value="Fibronectin type III"/>
    <property type="match status" value="1"/>
</dbReference>
<sequence>MEKASALRRRCKNVHGTKNYYPEFKHTKSVKSMTLSKEITGLYPGTKYTFVVVATTHCGKGDNSTMVTEYTIRDAPPPPENSGGTQEIETTGSSVNLTIWAATQDNGPISYYQILVHQVQVWNDTVTDWNDFGSNFYISAQIPASDVKIKMIFLLGDGGNKGGYNNTKLSSGQKYKIYSRALTEVTSKDKKDEGPSSNGGVVGTVVPVVVVVLVLIVGAIAGVIFWRRKKIICSHLVYVQKRRRPIDRSSKGSESHPMTEVSVNDAYDTIRPDKVSQPPKPRGAEQGEPVGGTAEPIYGNAKVTETEDKPKAIPVSQFSEYVTQMRRDKNVGFAKQYKGYDSTPNTYIACQGPVPGTYQDFWRMLWQENVTTVVMLTRLVEHGRKGTQERRQVQQFHFLVWPDKGVPRHATAVLALRRKVRTTVTRMMMLVVVDLVERIIAGVGRTGAFIVIDAMLDSIEKKKVVDVFNYVKLLRVNRISMVQTEEQYAFIHMALLESVICGKTEIPAQDLRIALKKLVAVNPKTNMTGLAREYQRLELITADDVTDIKDDVGRQKENASKNRFPDIVPLFGGKVFSVRFLSDPKPRGFHVLRNVV</sequence>
<dbReference type="InterPro" id="IPR036116">
    <property type="entry name" value="FN3_sf"/>
</dbReference>
<dbReference type="SMART" id="SM00194">
    <property type="entry name" value="PTPc"/>
    <property type="match status" value="1"/>
</dbReference>
<accession>A0AAD9Q5L9</accession>
<gene>
    <name evidence="13" type="ORF">P5673_023354</name>
</gene>
<evidence type="ECO:0000256" key="5">
    <source>
        <dbReference type="ARBA" id="ARBA00022912"/>
    </source>
</evidence>
<dbReference type="InterPro" id="IPR003961">
    <property type="entry name" value="FN3_dom"/>
</dbReference>
<dbReference type="PRINTS" id="PR00700">
    <property type="entry name" value="PRTYPHPHTASE"/>
</dbReference>
<dbReference type="SUPFAM" id="SSF52799">
    <property type="entry name" value="(Phosphotyrosine protein) phosphatases II"/>
    <property type="match status" value="1"/>
</dbReference>
<evidence type="ECO:0000256" key="8">
    <source>
        <dbReference type="ARBA" id="ARBA00023180"/>
    </source>
</evidence>
<dbReference type="Pfam" id="PF00102">
    <property type="entry name" value="Y_phosphatase"/>
    <property type="match status" value="1"/>
</dbReference>
<organism evidence="13 14">
    <name type="scientific">Acropora cervicornis</name>
    <name type="common">Staghorn coral</name>
    <dbReference type="NCBI Taxonomy" id="6130"/>
    <lineage>
        <taxon>Eukaryota</taxon>
        <taxon>Metazoa</taxon>
        <taxon>Cnidaria</taxon>
        <taxon>Anthozoa</taxon>
        <taxon>Hexacorallia</taxon>
        <taxon>Scleractinia</taxon>
        <taxon>Astrocoeniina</taxon>
        <taxon>Acroporidae</taxon>
        <taxon>Acropora</taxon>
    </lineage>
</organism>
<comment type="subcellular location">
    <subcellularLocation>
        <location evidence="1">Membrane</location>
        <topology evidence="1">Single-pass type I membrane protein</topology>
    </subcellularLocation>
</comment>
<keyword evidence="5" id="KW-0904">Protein phosphatase</keyword>
<evidence type="ECO:0000256" key="1">
    <source>
        <dbReference type="ARBA" id="ARBA00004479"/>
    </source>
</evidence>
<evidence type="ECO:0000259" key="12">
    <source>
        <dbReference type="PROSITE" id="PS50056"/>
    </source>
</evidence>
<dbReference type="InterPro" id="IPR003595">
    <property type="entry name" value="Tyr_Pase_cat"/>
</dbReference>
<keyword evidence="14" id="KW-1185">Reference proteome</keyword>
<comment type="caution">
    <text evidence="13">The sequence shown here is derived from an EMBL/GenBank/DDBJ whole genome shotgun (WGS) entry which is preliminary data.</text>
</comment>
<dbReference type="InterPro" id="IPR000242">
    <property type="entry name" value="PTP_cat"/>
</dbReference>